<comment type="catalytic activity">
    <reaction evidence="12">
        <text>Hydrolysis of Ala-|-Gly bond in repressor LexA.</text>
        <dbReference type="EC" id="3.4.21.88"/>
    </reaction>
</comment>
<dbReference type="CDD" id="cd06529">
    <property type="entry name" value="S24_LexA-like"/>
    <property type="match status" value="1"/>
</dbReference>
<evidence type="ECO:0000256" key="12">
    <source>
        <dbReference type="HAMAP-Rule" id="MF_00015"/>
    </source>
</evidence>
<feature type="domain" description="LexA repressor DNA-binding" evidence="15">
    <location>
        <begin position="4"/>
        <end position="67"/>
    </location>
</feature>
<dbReference type="InterPro" id="IPR006199">
    <property type="entry name" value="LexA_DNA-bd_dom"/>
</dbReference>
<evidence type="ECO:0000259" key="14">
    <source>
        <dbReference type="Pfam" id="PF00717"/>
    </source>
</evidence>
<dbReference type="Pfam" id="PF01726">
    <property type="entry name" value="LexA_DNA_bind"/>
    <property type="match status" value="1"/>
</dbReference>
<feature type="DNA-binding region" description="H-T-H motif" evidence="12">
    <location>
        <begin position="30"/>
        <end position="50"/>
    </location>
</feature>
<evidence type="ECO:0000256" key="10">
    <source>
        <dbReference type="ARBA" id="ARBA00023204"/>
    </source>
</evidence>
<feature type="domain" description="Peptidase S24/S26A/S26B/S26C" evidence="14">
    <location>
        <begin position="89"/>
        <end position="200"/>
    </location>
</feature>
<comment type="subunit">
    <text evidence="12">Homodimer.</text>
</comment>
<dbReference type="Gene3D" id="2.10.109.10">
    <property type="entry name" value="Umud Fragment, subunit A"/>
    <property type="match status" value="1"/>
</dbReference>
<dbReference type="InterPro" id="IPR006197">
    <property type="entry name" value="Peptidase_S24_LexA"/>
</dbReference>
<dbReference type="InterPro" id="IPR036390">
    <property type="entry name" value="WH_DNA-bd_sf"/>
</dbReference>
<dbReference type="InterPro" id="IPR006200">
    <property type="entry name" value="LexA"/>
</dbReference>
<keyword evidence="9 12" id="KW-0804">Transcription</keyword>
<comment type="similarity">
    <text evidence="1 12 13">Belongs to the peptidase S24 family.</text>
</comment>
<evidence type="ECO:0000259" key="15">
    <source>
        <dbReference type="Pfam" id="PF01726"/>
    </source>
</evidence>
<dbReference type="AlphaFoldDB" id="A0A562JHX5"/>
<dbReference type="NCBIfam" id="TIGR00498">
    <property type="entry name" value="lexA"/>
    <property type="match status" value="1"/>
</dbReference>
<dbReference type="InterPro" id="IPR039418">
    <property type="entry name" value="LexA-like"/>
</dbReference>
<accession>A0A562JHX5</accession>
<keyword evidence="3 12" id="KW-0235">DNA replication</keyword>
<evidence type="ECO:0000256" key="5">
    <source>
        <dbReference type="ARBA" id="ARBA00022801"/>
    </source>
</evidence>
<evidence type="ECO:0000256" key="11">
    <source>
        <dbReference type="ARBA" id="ARBA00023236"/>
    </source>
</evidence>
<evidence type="ECO:0000256" key="8">
    <source>
        <dbReference type="ARBA" id="ARBA00023125"/>
    </source>
</evidence>
<dbReference type="RefSeq" id="WP_145080967.1">
    <property type="nucleotide sequence ID" value="NZ_VLKH01000002.1"/>
</dbReference>
<comment type="caution">
    <text evidence="16">The sequence shown here is derived from an EMBL/GenBank/DDBJ whole genome shotgun (WGS) entry which is preliminary data.</text>
</comment>
<evidence type="ECO:0000256" key="3">
    <source>
        <dbReference type="ARBA" id="ARBA00022705"/>
    </source>
</evidence>
<dbReference type="PANTHER" id="PTHR33516:SF2">
    <property type="entry name" value="LEXA REPRESSOR-RELATED"/>
    <property type="match status" value="1"/>
</dbReference>
<evidence type="ECO:0000313" key="16">
    <source>
        <dbReference type="EMBL" id="TWH82374.1"/>
    </source>
</evidence>
<evidence type="ECO:0000256" key="1">
    <source>
        <dbReference type="ARBA" id="ARBA00007484"/>
    </source>
</evidence>
<dbReference type="EC" id="3.4.21.88" evidence="12"/>
<feature type="site" description="Cleavage; by autolysis" evidence="12">
    <location>
        <begin position="96"/>
        <end position="97"/>
    </location>
</feature>
<dbReference type="SUPFAM" id="SSF51306">
    <property type="entry name" value="LexA/Signal peptidase"/>
    <property type="match status" value="1"/>
</dbReference>
<keyword evidence="6 12" id="KW-0068">Autocatalytic cleavage</keyword>
<dbReference type="FunFam" id="2.10.109.10:FF:000001">
    <property type="entry name" value="LexA repressor"/>
    <property type="match status" value="1"/>
</dbReference>
<dbReference type="PRINTS" id="PR00726">
    <property type="entry name" value="LEXASERPTASE"/>
</dbReference>
<dbReference type="GO" id="GO:0006508">
    <property type="term" value="P:proteolysis"/>
    <property type="evidence" value="ECO:0007669"/>
    <property type="project" value="InterPro"/>
</dbReference>
<protein>
    <recommendedName>
        <fullName evidence="12">LexA repressor</fullName>
        <ecNumber evidence="12">3.4.21.88</ecNumber>
    </recommendedName>
</protein>
<keyword evidence="11 12" id="KW-0742">SOS response</keyword>
<dbReference type="Proteomes" id="UP000315343">
    <property type="component" value="Unassembled WGS sequence"/>
</dbReference>
<name>A0A562JHX5_9FIRM</name>
<dbReference type="OrthoDB" id="9802364at2"/>
<keyword evidence="2 12" id="KW-0678">Repressor</keyword>
<feature type="active site" description="For autocatalytic cleavage activity" evidence="12">
    <location>
        <position position="131"/>
    </location>
</feature>
<dbReference type="Pfam" id="PF00717">
    <property type="entry name" value="Peptidase_S24"/>
    <property type="match status" value="1"/>
</dbReference>
<feature type="active site" description="For autocatalytic cleavage activity" evidence="12">
    <location>
        <position position="168"/>
    </location>
</feature>
<sequence>MNYEGLSDKQVKILQYIKNELALRGYPPSIREICKAVGLSSTSSVHAHLSTLEEKGYLKKGTNKRRALELIDIDDICCNLPKKEIVNVPIIGTVTAGAPILAVENVDDTLPISVDFVGNKESYVLKVKGESMIEAGILNGDFVIVNSQNTAKNGDIVVALIDDEATVKTFYKEKDHIRLQPQNSAMDPILVKNPYILGVVKAVVRKY</sequence>
<proteinExistence type="inferred from homology"/>
<dbReference type="GO" id="GO:0003677">
    <property type="term" value="F:DNA binding"/>
    <property type="evidence" value="ECO:0007669"/>
    <property type="project" value="UniProtKB-UniRule"/>
</dbReference>
<evidence type="ECO:0000256" key="4">
    <source>
        <dbReference type="ARBA" id="ARBA00022763"/>
    </source>
</evidence>
<dbReference type="GO" id="GO:0045892">
    <property type="term" value="P:negative regulation of DNA-templated transcription"/>
    <property type="evidence" value="ECO:0007669"/>
    <property type="project" value="UniProtKB-UniRule"/>
</dbReference>
<dbReference type="Gene3D" id="1.10.10.10">
    <property type="entry name" value="Winged helix-like DNA-binding domain superfamily/Winged helix DNA-binding domain"/>
    <property type="match status" value="1"/>
</dbReference>
<keyword evidence="10 12" id="KW-0234">DNA repair</keyword>
<evidence type="ECO:0000256" key="9">
    <source>
        <dbReference type="ARBA" id="ARBA00023163"/>
    </source>
</evidence>
<dbReference type="EMBL" id="VLKH01000002">
    <property type="protein sequence ID" value="TWH82374.1"/>
    <property type="molecule type" value="Genomic_DNA"/>
</dbReference>
<evidence type="ECO:0000256" key="13">
    <source>
        <dbReference type="RuleBase" id="RU003991"/>
    </source>
</evidence>
<evidence type="ECO:0000256" key="6">
    <source>
        <dbReference type="ARBA" id="ARBA00022813"/>
    </source>
</evidence>
<dbReference type="InterPro" id="IPR036388">
    <property type="entry name" value="WH-like_DNA-bd_sf"/>
</dbReference>
<keyword evidence="17" id="KW-1185">Reference proteome</keyword>
<evidence type="ECO:0000256" key="7">
    <source>
        <dbReference type="ARBA" id="ARBA00023015"/>
    </source>
</evidence>
<gene>
    <name evidence="12" type="primary">lexA</name>
    <name evidence="16" type="ORF">LY60_00672</name>
</gene>
<dbReference type="InterPro" id="IPR015927">
    <property type="entry name" value="Peptidase_S24_S26A/B/C"/>
</dbReference>
<evidence type="ECO:0000313" key="17">
    <source>
        <dbReference type="Proteomes" id="UP000315343"/>
    </source>
</evidence>
<keyword evidence="5 12" id="KW-0378">Hydrolase</keyword>
<keyword evidence="4 12" id="KW-0227">DNA damage</keyword>
<dbReference type="InterPro" id="IPR036286">
    <property type="entry name" value="LexA/Signal_pep-like_sf"/>
</dbReference>
<dbReference type="GO" id="GO:0009432">
    <property type="term" value="P:SOS response"/>
    <property type="evidence" value="ECO:0007669"/>
    <property type="project" value="UniProtKB-UniRule"/>
</dbReference>
<dbReference type="HAMAP" id="MF_00015">
    <property type="entry name" value="LexA"/>
    <property type="match status" value="1"/>
</dbReference>
<reference evidence="16 17" key="1">
    <citation type="submission" date="2019-07" db="EMBL/GenBank/DDBJ databases">
        <title>Genomic Encyclopedia of Type Strains, Phase I: the one thousand microbial genomes (KMG-I) project.</title>
        <authorList>
            <person name="Kyrpides N."/>
        </authorList>
    </citation>
    <scope>NUCLEOTIDE SEQUENCE [LARGE SCALE GENOMIC DNA]</scope>
    <source>
        <strain evidence="16 17">DSM 13558</strain>
    </source>
</reference>
<dbReference type="GO" id="GO:0004252">
    <property type="term" value="F:serine-type endopeptidase activity"/>
    <property type="evidence" value="ECO:0007669"/>
    <property type="project" value="UniProtKB-UniRule"/>
</dbReference>
<dbReference type="SUPFAM" id="SSF46785">
    <property type="entry name" value="Winged helix' DNA-binding domain"/>
    <property type="match status" value="1"/>
</dbReference>
<dbReference type="PANTHER" id="PTHR33516">
    <property type="entry name" value="LEXA REPRESSOR"/>
    <property type="match status" value="1"/>
</dbReference>
<dbReference type="GO" id="GO:0006281">
    <property type="term" value="P:DNA repair"/>
    <property type="evidence" value="ECO:0007669"/>
    <property type="project" value="UniProtKB-UniRule"/>
</dbReference>
<dbReference type="InterPro" id="IPR050077">
    <property type="entry name" value="LexA_repressor"/>
</dbReference>
<evidence type="ECO:0000256" key="2">
    <source>
        <dbReference type="ARBA" id="ARBA00022491"/>
    </source>
</evidence>
<keyword evidence="8 12" id="KW-0238">DNA-binding</keyword>
<comment type="function">
    <text evidence="12">Represses a number of genes involved in the response to DNA damage (SOS response), including recA and lexA. In the presence of single-stranded DNA, RecA interacts with LexA causing an autocatalytic cleavage which disrupts the DNA-binding part of LexA, leading to derepression of the SOS regulon and eventually DNA repair.</text>
</comment>
<dbReference type="GO" id="GO:0006260">
    <property type="term" value="P:DNA replication"/>
    <property type="evidence" value="ECO:0007669"/>
    <property type="project" value="UniProtKB-UniRule"/>
</dbReference>
<keyword evidence="7 12" id="KW-0805">Transcription regulation</keyword>
<organism evidence="16 17">
    <name type="scientific">Sedimentibacter saalensis</name>
    <dbReference type="NCBI Taxonomy" id="130788"/>
    <lineage>
        <taxon>Bacteria</taxon>
        <taxon>Bacillati</taxon>
        <taxon>Bacillota</taxon>
        <taxon>Tissierellia</taxon>
        <taxon>Sedimentibacter</taxon>
    </lineage>
</organism>